<feature type="compositionally biased region" description="Polar residues" evidence="1">
    <location>
        <begin position="117"/>
        <end position="130"/>
    </location>
</feature>
<feature type="region of interest" description="Disordered" evidence="1">
    <location>
        <begin position="79"/>
        <end position="136"/>
    </location>
</feature>
<dbReference type="OrthoDB" id="2554033at2759"/>
<organism evidence="2 3">
    <name type="scientific">Sanghuangporus baumii</name>
    <name type="common">Phellinus baumii</name>
    <dbReference type="NCBI Taxonomy" id="108892"/>
    <lineage>
        <taxon>Eukaryota</taxon>
        <taxon>Fungi</taxon>
        <taxon>Dikarya</taxon>
        <taxon>Basidiomycota</taxon>
        <taxon>Agaricomycotina</taxon>
        <taxon>Agaricomycetes</taxon>
        <taxon>Hymenochaetales</taxon>
        <taxon>Hymenochaetaceae</taxon>
        <taxon>Sanghuangporus</taxon>
    </lineage>
</organism>
<name>A0A9Q5I252_SANBA</name>
<reference evidence="2" key="1">
    <citation type="submission" date="2016-06" db="EMBL/GenBank/DDBJ databases">
        <title>Draft Genome sequence of the fungus Inonotus baumii.</title>
        <authorList>
            <person name="Zhu H."/>
            <person name="Lin W."/>
        </authorList>
    </citation>
    <scope>NUCLEOTIDE SEQUENCE</scope>
    <source>
        <strain evidence="2">821</strain>
    </source>
</reference>
<feature type="region of interest" description="Disordered" evidence="1">
    <location>
        <begin position="1"/>
        <end position="56"/>
    </location>
</feature>
<keyword evidence="3" id="KW-1185">Reference proteome</keyword>
<comment type="caution">
    <text evidence="2">The sequence shown here is derived from an EMBL/GenBank/DDBJ whole genome shotgun (WGS) entry which is preliminary data.</text>
</comment>
<evidence type="ECO:0000313" key="2">
    <source>
        <dbReference type="EMBL" id="OCB90080.1"/>
    </source>
</evidence>
<evidence type="ECO:0000256" key="1">
    <source>
        <dbReference type="SAM" id="MobiDB-lite"/>
    </source>
</evidence>
<evidence type="ECO:0000313" key="3">
    <source>
        <dbReference type="Proteomes" id="UP000757232"/>
    </source>
</evidence>
<feature type="region of interest" description="Disordered" evidence="1">
    <location>
        <begin position="176"/>
        <end position="248"/>
    </location>
</feature>
<dbReference type="EMBL" id="LNZH02000142">
    <property type="protein sequence ID" value="OCB90080.1"/>
    <property type="molecule type" value="Genomic_DNA"/>
</dbReference>
<gene>
    <name evidence="2" type="ORF">A7U60_g2744</name>
</gene>
<proteinExistence type="predicted"/>
<protein>
    <submittedName>
        <fullName evidence="2">Uncharacterized protein</fullName>
    </submittedName>
</protein>
<accession>A0A9Q5I252</accession>
<dbReference type="Proteomes" id="UP000757232">
    <property type="component" value="Unassembled WGS sequence"/>
</dbReference>
<dbReference type="AlphaFoldDB" id="A0A9Q5I252"/>
<sequence length="248" mass="26574">MSDKIKHSQPINIPNNNHSHSRSRSASYSASSDDDSNSPPLRTPPSSVPAPRVNTAYSPSTSPILSYFFHSPAKVPPSPTAGFTSFGRGISARPQEQPIMEEDEDTQSPLARHARRMSTSAGWTPATSRFNPVPPADHAERGAGLLRRLSLGGAFVRVCPHIFTRSVEQQLQLITPLQPQPPSPPAQHAAPTSLAPAAPVSEAKAPIPQGRKKRRASTLGVPGEGGRPRRSPSPMGERILTGHFDGFN</sequence>